<comment type="caution">
    <text evidence="1">The sequence shown here is derived from an EMBL/GenBank/DDBJ whole genome shotgun (WGS) entry which is preliminary data.</text>
</comment>
<sequence length="111" mass="13291">MSMENFDQTLITLIQNFNFAPASFYPIFRSTYDEAFKKFRDYISNNSFHEFFKAVQLFNPKFITLTSNRDILLYSVFITEFANPSLDLIQEWAIYCNFDLSLIEYLNLEKF</sequence>
<reference evidence="1" key="1">
    <citation type="submission" date="2019-10" db="EMBL/GenBank/DDBJ databases">
        <title>Conservation and host-specific expression of non-tandemly repeated heterogenous ribosome RNA gene in arbuscular mycorrhizal fungi.</title>
        <authorList>
            <person name="Maeda T."/>
            <person name="Kobayashi Y."/>
            <person name="Nakagawa T."/>
            <person name="Ezawa T."/>
            <person name="Yamaguchi K."/>
            <person name="Bino T."/>
            <person name="Nishimoto Y."/>
            <person name="Shigenobu S."/>
            <person name="Kawaguchi M."/>
        </authorList>
    </citation>
    <scope>NUCLEOTIDE SEQUENCE</scope>
    <source>
        <strain evidence="1">HR1</strain>
    </source>
</reference>
<proteinExistence type="predicted"/>
<organism evidence="1 2">
    <name type="scientific">Rhizophagus clarus</name>
    <dbReference type="NCBI Taxonomy" id="94130"/>
    <lineage>
        <taxon>Eukaryota</taxon>
        <taxon>Fungi</taxon>
        <taxon>Fungi incertae sedis</taxon>
        <taxon>Mucoromycota</taxon>
        <taxon>Glomeromycotina</taxon>
        <taxon>Glomeromycetes</taxon>
        <taxon>Glomerales</taxon>
        <taxon>Glomeraceae</taxon>
        <taxon>Rhizophagus</taxon>
    </lineage>
</organism>
<accession>A0A8H3QZ30</accession>
<dbReference type="EMBL" id="BLAL01000252">
    <property type="protein sequence ID" value="GES96772.1"/>
    <property type="molecule type" value="Genomic_DNA"/>
</dbReference>
<protein>
    <submittedName>
        <fullName evidence="1">Uncharacterized protein</fullName>
    </submittedName>
</protein>
<dbReference type="Proteomes" id="UP000615446">
    <property type="component" value="Unassembled WGS sequence"/>
</dbReference>
<evidence type="ECO:0000313" key="1">
    <source>
        <dbReference type="EMBL" id="GES96772.1"/>
    </source>
</evidence>
<gene>
    <name evidence="1" type="ORF">RCL2_002338800</name>
</gene>
<dbReference type="AlphaFoldDB" id="A0A8H3QZ30"/>
<evidence type="ECO:0000313" key="2">
    <source>
        <dbReference type="Proteomes" id="UP000615446"/>
    </source>
</evidence>
<name>A0A8H3QZ30_9GLOM</name>